<dbReference type="Gene3D" id="3.90.1300.10">
    <property type="entry name" value="Amidase signature (AS) domain"/>
    <property type="match status" value="2"/>
</dbReference>
<reference evidence="3 4" key="1">
    <citation type="submission" date="2021-03" db="EMBL/GenBank/DDBJ databases">
        <title>Complete Genome Sequence Data of Xenorhabdus budapestensis strain C72, a Candidate Biological Control Agent, from China.</title>
        <authorList>
            <person name="LI B."/>
            <person name="WANG S."/>
            <person name="QIU D."/>
        </authorList>
    </citation>
    <scope>NUCLEOTIDE SEQUENCE [LARGE SCALE GENOMIC DNA]</scope>
    <source>
        <strain evidence="3 4">C-7-2</strain>
    </source>
</reference>
<evidence type="ECO:0000313" key="3">
    <source>
        <dbReference type="EMBL" id="QTL38415.1"/>
    </source>
</evidence>
<evidence type="ECO:0000256" key="1">
    <source>
        <dbReference type="ARBA" id="ARBA00009199"/>
    </source>
</evidence>
<gene>
    <name evidence="3" type="ORF">HGO23_10830</name>
</gene>
<organism evidence="3 4">
    <name type="scientific">Xenorhabdus budapestensis</name>
    <dbReference type="NCBI Taxonomy" id="290110"/>
    <lineage>
        <taxon>Bacteria</taxon>
        <taxon>Pseudomonadati</taxon>
        <taxon>Pseudomonadota</taxon>
        <taxon>Gammaproteobacteria</taxon>
        <taxon>Enterobacterales</taxon>
        <taxon>Morganellaceae</taxon>
        <taxon>Xenorhabdus</taxon>
    </lineage>
</organism>
<name>A0ABX7VD02_XENBU</name>
<dbReference type="RefSeq" id="WP_099135958.1">
    <property type="nucleotide sequence ID" value="NZ_CAWNNJ010000163.1"/>
</dbReference>
<sequence length="96" mass="9733">MERYTGKEGITAGGSIGGTAAAVAARIVPIGEASDGAGSIRIPASCCGVVGLKPSRGRPIGIQLVGRYGDEATVLQVSAQLEQAMPWKGRRPLVTA</sequence>
<feature type="domain" description="Amidase" evidence="2">
    <location>
        <begin position="10"/>
        <end position="58"/>
    </location>
</feature>
<dbReference type="PANTHER" id="PTHR11895">
    <property type="entry name" value="TRANSAMIDASE"/>
    <property type="match status" value="1"/>
</dbReference>
<dbReference type="Pfam" id="PF01425">
    <property type="entry name" value="Amidase"/>
    <property type="match status" value="1"/>
</dbReference>
<dbReference type="PANTHER" id="PTHR11895:SF7">
    <property type="entry name" value="GLUTAMYL-TRNA(GLN) AMIDOTRANSFERASE SUBUNIT A, MITOCHONDRIAL"/>
    <property type="match status" value="1"/>
</dbReference>
<evidence type="ECO:0000259" key="2">
    <source>
        <dbReference type="Pfam" id="PF01425"/>
    </source>
</evidence>
<accession>A0ABX7VD02</accession>
<dbReference type="InterPro" id="IPR000120">
    <property type="entry name" value="Amidase"/>
</dbReference>
<dbReference type="SUPFAM" id="SSF75304">
    <property type="entry name" value="Amidase signature (AS) enzymes"/>
    <property type="match status" value="2"/>
</dbReference>
<proteinExistence type="inferred from homology"/>
<keyword evidence="4" id="KW-1185">Reference proteome</keyword>
<dbReference type="Proteomes" id="UP000665047">
    <property type="component" value="Chromosome"/>
</dbReference>
<dbReference type="EMBL" id="CP072455">
    <property type="protein sequence ID" value="QTL38415.1"/>
    <property type="molecule type" value="Genomic_DNA"/>
</dbReference>
<dbReference type="InterPro" id="IPR036928">
    <property type="entry name" value="AS_sf"/>
</dbReference>
<evidence type="ECO:0000313" key="4">
    <source>
        <dbReference type="Proteomes" id="UP000665047"/>
    </source>
</evidence>
<protein>
    <recommendedName>
        <fullName evidence="2">Amidase domain-containing protein</fullName>
    </recommendedName>
</protein>
<dbReference type="InterPro" id="IPR023631">
    <property type="entry name" value="Amidase_dom"/>
</dbReference>
<comment type="similarity">
    <text evidence="1">Belongs to the amidase family.</text>
</comment>